<organism evidence="2 3">
    <name type="scientific">Loigolactobacillus binensis</name>
    <dbReference type="NCBI Taxonomy" id="2559922"/>
    <lineage>
        <taxon>Bacteria</taxon>
        <taxon>Bacillati</taxon>
        <taxon>Bacillota</taxon>
        <taxon>Bacilli</taxon>
        <taxon>Lactobacillales</taxon>
        <taxon>Lactobacillaceae</taxon>
        <taxon>Loigolactobacillus</taxon>
    </lineage>
</organism>
<proteinExistence type="predicted"/>
<keyword evidence="1" id="KW-0812">Transmembrane</keyword>
<dbReference type="EMBL" id="JBHTIO010000044">
    <property type="protein sequence ID" value="MFD0898036.1"/>
    <property type="molecule type" value="Genomic_DNA"/>
</dbReference>
<feature type="transmembrane region" description="Helical" evidence="1">
    <location>
        <begin position="12"/>
        <end position="33"/>
    </location>
</feature>
<accession>A0ABW3EG48</accession>
<sequence>MRKLVIKPRNIVKLILLGVILISFGSGYCYYSSSMWGENSLVEASTQTMKSDAHVIIQTDNTQSVVTADQAQATMAAGVTAIKPTVIVTTTALPQTGADHEQTLMITLVGMIGIVSAIGLLNLRRSGTIS</sequence>
<comment type="caution">
    <text evidence="2">The sequence shown here is derived from an EMBL/GenBank/DDBJ whole genome shotgun (WGS) entry which is preliminary data.</text>
</comment>
<evidence type="ECO:0000313" key="3">
    <source>
        <dbReference type="Proteomes" id="UP001597104"/>
    </source>
</evidence>
<name>A0ABW3EG48_9LACO</name>
<evidence type="ECO:0000313" key="2">
    <source>
        <dbReference type="EMBL" id="MFD0898036.1"/>
    </source>
</evidence>
<keyword evidence="1" id="KW-0472">Membrane</keyword>
<dbReference type="NCBIfam" id="TIGR01167">
    <property type="entry name" value="LPXTG_anchor"/>
    <property type="match status" value="1"/>
</dbReference>
<keyword evidence="1" id="KW-1133">Transmembrane helix</keyword>
<dbReference type="RefSeq" id="WP_171001798.1">
    <property type="nucleotide sequence ID" value="NZ_BJDN01000001.1"/>
</dbReference>
<reference evidence="3" key="1">
    <citation type="journal article" date="2019" name="Int. J. Syst. Evol. Microbiol.">
        <title>The Global Catalogue of Microorganisms (GCM) 10K type strain sequencing project: providing services to taxonomists for standard genome sequencing and annotation.</title>
        <authorList>
            <consortium name="The Broad Institute Genomics Platform"/>
            <consortium name="The Broad Institute Genome Sequencing Center for Infectious Disease"/>
            <person name="Wu L."/>
            <person name="Ma J."/>
        </authorList>
    </citation>
    <scope>NUCLEOTIDE SEQUENCE [LARGE SCALE GENOMIC DNA]</scope>
    <source>
        <strain evidence="3">CCM 8925</strain>
    </source>
</reference>
<dbReference type="Proteomes" id="UP001597104">
    <property type="component" value="Unassembled WGS sequence"/>
</dbReference>
<evidence type="ECO:0000256" key="1">
    <source>
        <dbReference type="SAM" id="Phobius"/>
    </source>
</evidence>
<gene>
    <name evidence="2" type="ORF">ACFQZ7_09910</name>
</gene>
<feature type="transmembrane region" description="Helical" evidence="1">
    <location>
        <begin position="103"/>
        <end position="123"/>
    </location>
</feature>
<keyword evidence="3" id="KW-1185">Reference proteome</keyword>
<protein>
    <submittedName>
        <fullName evidence="2">LPXTG cell wall anchor domain-containing protein</fullName>
    </submittedName>
</protein>